<dbReference type="Pfam" id="PF07992">
    <property type="entry name" value="Pyr_redox_2"/>
    <property type="match status" value="1"/>
</dbReference>
<dbReference type="InterPro" id="IPR005982">
    <property type="entry name" value="Thioredox_Rdtase"/>
</dbReference>
<keyword evidence="4 7" id="KW-0560">Oxidoreductase</keyword>
<dbReference type="STRING" id="1123350.SAMN02744040_01757"/>
<dbReference type="PRINTS" id="PR00368">
    <property type="entry name" value="FADPNR"/>
</dbReference>
<dbReference type="OrthoDB" id="9806179at2"/>
<reference evidence="11" key="1">
    <citation type="submission" date="2016-11" db="EMBL/GenBank/DDBJ databases">
        <authorList>
            <person name="Varghese N."/>
            <person name="Submissions S."/>
        </authorList>
    </citation>
    <scope>NUCLEOTIDE SEQUENCE [LARGE SCALE GENOMIC DNA]</scope>
    <source>
        <strain evidence="11">DSM 15285</strain>
    </source>
</reference>
<evidence type="ECO:0000256" key="4">
    <source>
        <dbReference type="ARBA" id="ARBA00023002"/>
    </source>
</evidence>
<protein>
    <recommendedName>
        <fullName evidence="7">Thioredoxin reductase</fullName>
        <ecNumber evidence="7">1.8.1.9</ecNumber>
    </recommendedName>
</protein>
<evidence type="ECO:0000256" key="1">
    <source>
        <dbReference type="ARBA" id="ARBA00009333"/>
    </source>
</evidence>
<evidence type="ECO:0000256" key="5">
    <source>
        <dbReference type="ARBA" id="ARBA00023157"/>
    </source>
</evidence>
<comment type="similarity">
    <text evidence="1 7">Belongs to the class-II pyridine nucleotide-disulfide oxidoreductase family.</text>
</comment>
<dbReference type="EMBL" id="FQXH01000020">
    <property type="protein sequence ID" value="SHH37673.1"/>
    <property type="molecule type" value="Genomic_DNA"/>
</dbReference>
<dbReference type="InterPro" id="IPR036188">
    <property type="entry name" value="FAD/NAD-bd_sf"/>
</dbReference>
<dbReference type="Gene3D" id="3.50.50.60">
    <property type="entry name" value="FAD/NAD(P)-binding domain"/>
    <property type="match status" value="2"/>
</dbReference>
<comment type="subunit">
    <text evidence="7">Homodimer.</text>
</comment>
<evidence type="ECO:0000256" key="3">
    <source>
        <dbReference type="ARBA" id="ARBA00022827"/>
    </source>
</evidence>
<keyword evidence="11" id="KW-1185">Reference proteome</keyword>
<comment type="cofactor">
    <cofactor evidence="8">
        <name>FAD</name>
        <dbReference type="ChEBI" id="CHEBI:57692"/>
    </cofactor>
    <text evidence="8">Binds 1 FAD per subunit.</text>
</comment>
<feature type="domain" description="FAD/NAD(P)-binding" evidence="9">
    <location>
        <begin position="3"/>
        <end position="295"/>
    </location>
</feature>
<evidence type="ECO:0000256" key="7">
    <source>
        <dbReference type="RuleBase" id="RU003880"/>
    </source>
</evidence>
<evidence type="ECO:0000256" key="2">
    <source>
        <dbReference type="ARBA" id="ARBA00022630"/>
    </source>
</evidence>
<dbReference type="AlphaFoldDB" id="A0A1M5SIE9"/>
<comment type="catalytic activity">
    <reaction evidence="7">
        <text>[thioredoxin]-dithiol + NADP(+) = [thioredoxin]-disulfide + NADPH + H(+)</text>
        <dbReference type="Rhea" id="RHEA:20345"/>
        <dbReference type="Rhea" id="RHEA-COMP:10698"/>
        <dbReference type="Rhea" id="RHEA-COMP:10700"/>
        <dbReference type="ChEBI" id="CHEBI:15378"/>
        <dbReference type="ChEBI" id="CHEBI:29950"/>
        <dbReference type="ChEBI" id="CHEBI:50058"/>
        <dbReference type="ChEBI" id="CHEBI:57783"/>
        <dbReference type="ChEBI" id="CHEBI:58349"/>
        <dbReference type="EC" id="1.8.1.9"/>
    </reaction>
</comment>
<dbReference type="InterPro" id="IPR023753">
    <property type="entry name" value="FAD/NAD-binding_dom"/>
</dbReference>
<dbReference type="GO" id="GO:0019430">
    <property type="term" value="P:removal of superoxide radicals"/>
    <property type="evidence" value="ECO:0007669"/>
    <property type="project" value="UniProtKB-UniRule"/>
</dbReference>
<keyword evidence="3 7" id="KW-0274">FAD</keyword>
<accession>A0A1M5SIE9</accession>
<evidence type="ECO:0000259" key="9">
    <source>
        <dbReference type="Pfam" id="PF07992"/>
    </source>
</evidence>
<organism evidence="10 11">
    <name type="scientific">Tepidibacter thalassicus DSM 15285</name>
    <dbReference type="NCBI Taxonomy" id="1123350"/>
    <lineage>
        <taxon>Bacteria</taxon>
        <taxon>Bacillati</taxon>
        <taxon>Bacillota</taxon>
        <taxon>Clostridia</taxon>
        <taxon>Peptostreptococcales</taxon>
        <taxon>Peptostreptococcaceae</taxon>
        <taxon>Tepidibacter</taxon>
    </lineage>
</organism>
<dbReference type="SUPFAM" id="SSF51905">
    <property type="entry name" value="FAD/NAD(P)-binding domain"/>
    <property type="match status" value="1"/>
</dbReference>
<dbReference type="PANTHER" id="PTHR48105">
    <property type="entry name" value="THIOREDOXIN REDUCTASE 1-RELATED-RELATED"/>
    <property type="match status" value="1"/>
</dbReference>
<evidence type="ECO:0000313" key="10">
    <source>
        <dbReference type="EMBL" id="SHH37673.1"/>
    </source>
</evidence>
<name>A0A1M5SIE9_9FIRM</name>
<dbReference type="GO" id="GO:0005737">
    <property type="term" value="C:cytoplasm"/>
    <property type="evidence" value="ECO:0007669"/>
    <property type="project" value="InterPro"/>
</dbReference>
<keyword evidence="5" id="KW-1015">Disulfide bond</keyword>
<evidence type="ECO:0000313" key="11">
    <source>
        <dbReference type="Proteomes" id="UP000242520"/>
    </source>
</evidence>
<dbReference type="PROSITE" id="PS00573">
    <property type="entry name" value="PYRIDINE_REDOX_2"/>
    <property type="match status" value="1"/>
</dbReference>
<proteinExistence type="inferred from homology"/>
<dbReference type="PRINTS" id="PR00469">
    <property type="entry name" value="PNDRDTASEII"/>
</dbReference>
<dbReference type="RefSeq" id="WP_072725624.1">
    <property type="nucleotide sequence ID" value="NZ_FQXH01000020.1"/>
</dbReference>
<dbReference type="InterPro" id="IPR050097">
    <property type="entry name" value="Ferredoxin-NADP_redctase_2"/>
</dbReference>
<keyword evidence="8" id="KW-0521">NADP</keyword>
<dbReference type="GO" id="GO:0004791">
    <property type="term" value="F:thioredoxin-disulfide reductase (NADPH) activity"/>
    <property type="evidence" value="ECO:0007669"/>
    <property type="project" value="UniProtKB-UniRule"/>
</dbReference>
<dbReference type="EC" id="1.8.1.9" evidence="7"/>
<keyword evidence="2 7" id="KW-0285">Flavoprotein</keyword>
<dbReference type="InterPro" id="IPR008255">
    <property type="entry name" value="Pyr_nucl-diS_OxRdtase_2_AS"/>
</dbReference>
<dbReference type="NCBIfam" id="TIGR01292">
    <property type="entry name" value="TRX_reduct"/>
    <property type="match status" value="1"/>
</dbReference>
<gene>
    <name evidence="10" type="ORF">SAMN02744040_01757</name>
</gene>
<dbReference type="Proteomes" id="UP000242520">
    <property type="component" value="Unassembled WGS sequence"/>
</dbReference>
<keyword evidence="6 7" id="KW-0676">Redox-active center</keyword>
<evidence type="ECO:0000256" key="6">
    <source>
        <dbReference type="ARBA" id="ARBA00023284"/>
    </source>
</evidence>
<sequence length="316" mass="34324">MEYDLIVIGAGPAGLSAGLYGARAKMNTLIIEKDKTGGQIVTTDEVANYPGSIQNATGPSLIARMVEQCDEFGAKRIKDKITKIELDEKIKILKGEKGEYKAKAVIIATGASPRKLNVPGEKELTGKGVSYCATCDGSFFTDLEVFVVGGGDSACEEAMFLTKFARKVTILSRSSQLTAAKSIQEKVLNHEKVEIMWNVEIKELKGDGILESMVLLNNKTGEITEYFADEDDGTFGVFIFIGFAPQTKLFEDKLEMKHGYIVTDSNMRTNIPGVFAAGDCRDKILRQVVTAAGDGAIASVMAEKYIENEFKTADNV</sequence>
<evidence type="ECO:0000256" key="8">
    <source>
        <dbReference type="RuleBase" id="RU003881"/>
    </source>
</evidence>